<dbReference type="EMBL" id="CP025612">
    <property type="protein sequence ID" value="AUN32880.1"/>
    <property type="molecule type" value="Genomic_DNA"/>
</dbReference>
<keyword evidence="4" id="KW-0411">Iron-sulfur</keyword>
<feature type="compositionally biased region" description="Pro residues" evidence="5">
    <location>
        <begin position="285"/>
        <end position="297"/>
    </location>
</feature>
<dbReference type="Pfam" id="PF06050">
    <property type="entry name" value="HGD-D"/>
    <property type="match status" value="1"/>
</dbReference>
<keyword evidence="2" id="KW-0479">Metal-binding</keyword>
<dbReference type="Proteomes" id="UP000234752">
    <property type="component" value="Chromosome eg_2"/>
</dbReference>
<evidence type="ECO:0000313" key="6">
    <source>
        <dbReference type="EMBL" id="AUN32880.1"/>
    </source>
</evidence>
<sequence length="725" mass="78974">MDALMGGAGLSVRGKSLLEQLVGDGARPDPILITSADNEQPQVFAALRELAREAGNRLGPVHFLDLLHGGGEQAARYNAVRFTQLREWLAGLGTPVGDVAQAEKDEARLRVLLAQALGLRRAGQLTGAEAVRIVAASAILPPEQVEASLSALLADPPPPVTAAQTLFLTGSTQEDFRLYDGLEAAGTLVVGEAQDWGRPWCAGVTPLARRSPDDPHTLIAAARAAGATALLHAMRPGDEAAPWDVKPLRAACTAIGLQFLAVTWDGNGQMPPALTTFLADPVAPVTPPAPASSPNPDRPGGGRAALKPPTRSRKSLSAVANFGQFQRDWFAALREQVAAGAPLAVVNANAPQEILRAMDIPFVVNQWWASIVAAKQQSGRYFSLLRDRDYPADVEAYSAQGLAAAFDDDTENAPWGGLPRPDFLAAVTGTDATARIFRQWAMETGADLYLYQRSFDSRWQIPTDWWEDLPGDWDQHLEPERLNLMEGELRAHVARLETATGKRFDPDRFAEVMDLVNEQEEWYRRTRDLIAATHPAPVSIVDTMPATMVPQWHRGSIWARDAAKALYEEVAARAAAGDAACPNERVRLMWVGRGLWSDMAFYQRWEESHGAVFVCSMYLSLAADGYIRHHDRGRDPIRALAARFVTMGDELRMPTWAGAWHVRDARIHGVHGAVALTDADPFVLRALEEAGIPVLRLDLDNYNQESADAAAVDRAVTRFIEGLQT</sequence>
<dbReference type="InterPro" id="IPR010327">
    <property type="entry name" value="FldB/FldC_alpha/beta"/>
</dbReference>
<dbReference type="AlphaFoldDB" id="A0A2K9NIG3"/>
<dbReference type="GO" id="GO:0046872">
    <property type="term" value="F:metal ion binding"/>
    <property type="evidence" value="ECO:0007669"/>
    <property type="project" value="UniProtKB-KW"/>
</dbReference>
<dbReference type="KEGG" id="ncb:C0V82_18955"/>
<dbReference type="OrthoDB" id="3175226at2"/>
<dbReference type="PANTHER" id="PTHR30548:SF4">
    <property type="entry name" value="SUBUNIT OF OXYGEN-SENSITIVE 2-HYDROXYISOCAPROYL-COA DEHYDRATASE"/>
    <property type="match status" value="1"/>
</dbReference>
<keyword evidence="7" id="KW-1185">Reference proteome</keyword>
<gene>
    <name evidence="6" type="ORF">C0V82_18955</name>
</gene>
<evidence type="ECO:0000256" key="1">
    <source>
        <dbReference type="ARBA" id="ARBA00005806"/>
    </source>
</evidence>
<protein>
    <submittedName>
        <fullName evidence="6">2-hydroxyacyl-CoA dehydratase</fullName>
    </submittedName>
</protein>
<evidence type="ECO:0000313" key="7">
    <source>
        <dbReference type="Proteomes" id="UP000234752"/>
    </source>
</evidence>
<evidence type="ECO:0000256" key="2">
    <source>
        <dbReference type="ARBA" id="ARBA00022723"/>
    </source>
</evidence>
<evidence type="ECO:0000256" key="4">
    <source>
        <dbReference type="ARBA" id="ARBA00023014"/>
    </source>
</evidence>
<dbReference type="PANTHER" id="PTHR30548">
    <property type="entry name" value="2-HYDROXYGLUTARYL-COA DEHYDRATASE, D-COMPONENT-RELATED"/>
    <property type="match status" value="1"/>
</dbReference>
<evidence type="ECO:0000256" key="3">
    <source>
        <dbReference type="ARBA" id="ARBA00023004"/>
    </source>
</evidence>
<reference evidence="6 7" key="1">
    <citation type="submission" date="2017-12" db="EMBL/GenBank/DDBJ databases">
        <title>Genomes of bacteria within cyanobacterial aggregates.</title>
        <authorList>
            <person name="Cai H."/>
        </authorList>
    </citation>
    <scope>NUCLEOTIDE SEQUENCE [LARGE SCALE GENOMIC DNA]</scope>
    <source>
        <strain evidence="6 7">TH16</strain>
    </source>
</reference>
<evidence type="ECO:0000256" key="5">
    <source>
        <dbReference type="SAM" id="MobiDB-lite"/>
    </source>
</evidence>
<dbReference type="Gene3D" id="3.40.50.11900">
    <property type="match status" value="1"/>
</dbReference>
<comment type="similarity">
    <text evidence="1">Belongs to the FldB/FldC dehydratase alpha/beta subunit family.</text>
</comment>
<keyword evidence="3" id="KW-0408">Iron</keyword>
<dbReference type="GO" id="GO:0051536">
    <property type="term" value="F:iron-sulfur cluster binding"/>
    <property type="evidence" value="ECO:0007669"/>
    <property type="project" value="UniProtKB-KW"/>
</dbReference>
<organism evidence="6 7">
    <name type="scientific">Niveispirillum cyanobacteriorum</name>
    <dbReference type="NCBI Taxonomy" id="1612173"/>
    <lineage>
        <taxon>Bacteria</taxon>
        <taxon>Pseudomonadati</taxon>
        <taxon>Pseudomonadota</taxon>
        <taxon>Alphaproteobacteria</taxon>
        <taxon>Rhodospirillales</taxon>
        <taxon>Azospirillaceae</taxon>
        <taxon>Niveispirillum</taxon>
    </lineage>
</organism>
<feature type="region of interest" description="Disordered" evidence="5">
    <location>
        <begin position="285"/>
        <end position="312"/>
    </location>
</feature>
<name>A0A2K9NIG3_9PROT</name>
<proteinExistence type="inferred from homology"/>
<accession>A0A2K9NIG3</accession>